<evidence type="ECO:0000259" key="3">
    <source>
        <dbReference type="PROSITE" id="PS51176"/>
    </source>
</evidence>
<evidence type="ECO:0000313" key="5">
    <source>
        <dbReference type="Proteomes" id="UP000318103"/>
    </source>
</evidence>
<dbReference type="Pfam" id="PF20463">
    <property type="entry name" value="PDH_C"/>
    <property type="match status" value="1"/>
</dbReference>
<dbReference type="InterPro" id="IPR046826">
    <property type="entry name" value="PDH_N"/>
</dbReference>
<reference evidence="4 5" key="1">
    <citation type="submission" date="2019-06" db="EMBL/GenBank/DDBJ databases">
        <title>Sequencing the genomes of 1000 actinobacteria strains.</title>
        <authorList>
            <person name="Klenk H.-P."/>
        </authorList>
    </citation>
    <scope>NUCLEOTIDE SEQUENCE [LARGE SCALE GENOMIC DNA]</scope>
    <source>
        <strain evidence="4 5">DSM 41929</strain>
    </source>
</reference>
<dbReference type="SUPFAM" id="SSF48179">
    <property type="entry name" value="6-phosphogluconate dehydrogenase C-terminal domain-like"/>
    <property type="match status" value="1"/>
</dbReference>
<evidence type="ECO:0000313" key="4">
    <source>
        <dbReference type="EMBL" id="TQK95882.1"/>
    </source>
</evidence>
<sequence>MRSAAVVGTGLIGTSIALALRGRGVTTYLIDTDPEAARTAAELGAGIAGSPREPVDLAVIAVPPQYVAAALREHQQRELAHDFTDAASVKEQVQQEAARTGCDLTRFVGGHPMGGREQSGPLAASADLFHGRPWVLTPAPQTRAQTVERARNLAELCGARPVVMTQAEHDQAVALVSHTPHLVSSLLAARLLHGEQSQLGIAGQGLRDVTRLAGGSVELWTDILGTNAVAVADVLAEFSRDVALMVDTLRTLGTARKPEQDSASRDRLASVLLHGLQGRARIPAGSTDGAGTIRTYATAPGRV</sequence>
<dbReference type="GO" id="GO:0008977">
    <property type="term" value="F:prephenate dehydrogenase (NAD+) activity"/>
    <property type="evidence" value="ECO:0007669"/>
    <property type="project" value="InterPro"/>
</dbReference>
<dbReference type="Proteomes" id="UP000318103">
    <property type="component" value="Unassembled WGS sequence"/>
</dbReference>
<comment type="caution">
    <text evidence="4">The sequence shown here is derived from an EMBL/GenBank/DDBJ whole genome shotgun (WGS) entry which is preliminary data.</text>
</comment>
<evidence type="ECO:0000256" key="2">
    <source>
        <dbReference type="ARBA" id="ARBA00023002"/>
    </source>
</evidence>
<dbReference type="NCBIfam" id="NF005112">
    <property type="entry name" value="PRK06545.2-4"/>
    <property type="match status" value="1"/>
</dbReference>
<dbReference type="EMBL" id="VFNX01000001">
    <property type="protein sequence ID" value="TQK95882.1"/>
    <property type="molecule type" value="Genomic_DNA"/>
</dbReference>
<dbReference type="SUPFAM" id="SSF51735">
    <property type="entry name" value="NAD(P)-binding Rossmann-fold domains"/>
    <property type="match status" value="1"/>
</dbReference>
<dbReference type="OrthoDB" id="9802008at2"/>
<dbReference type="PROSITE" id="PS51176">
    <property type="entry name" value="PDH_ADH"/>
    <property type="match status" value="1"/>
</dbReference>
<gene>
    <name evidence="4" type="ORF">FB563_0805</name>
</gene>
<dbReference type="Gene3D" id="1.10.3660.10">
    <property type="entry name" value="6-phosphogluconate dehydrogenase C-terminal like domain"/>
    <property type="match status" value="1"/>
</dbReference>
<dbReference type="GO" id="GO:0070403">
    <property type="term" value="F:NAD+ binding"/>
    <property type="evidence" value="ECO:0007669"/>
    <property type="project" value="InterPro"/>
</dbReference>
<keyword evidence="5" id="KW-1185">Reference proteome</keyword>
<dbReference type="AlphaFoldDB" id="A0A542U9X1"/>
<evidence type="ECO:0000256" key="1">
    <source>
        <dbReference type="ARBA" id="ARBA00007964"/>
    </source>
</evidence>
<dbReference type="Gene3D" id="3.40.50.720">
    <property type="entry name" value="NAD(P)-binding Rossmann-like Domain"/>
    <property type="match status" value="1"/>
</dbReference>
<dbReference type="InterPro" id="IPR050812">
    <property type="entry name" value="Preph/Arog_dehydrog"/>
</dbReference>
<organism evidence="4 5">
    <name type="scientific">Streptomyces puniciscabiei</name>
    <dbReference type="NCBI Taxonomy" id="164348"/>
    <lineage>
        <taxon>Bacteria</taxon>
        <taxon>Bacillati</taxon>
        <taxon>Actinomycetota</taxon>
        <taxon>Actinomycetes</taxon>
        <taxon>Kitasatosporales</taxon>
        <taxon>Streptomycetaceae</taxon>
        <taxon>Streptomyces</taxon>
    </lineage>
</organism>
<dbReference type="RefSeq" id="WP_055706641.1">
    <property type="nucleotide sequence ID" value="NZ_JBPJFI010000001.1"/>
</dbReference>
<keyword evidence="2" id="KW-0560">Oxidoreductase</keyword>
<dbReference type="GO" id="GO:0006571">
    <property type="term" value="P:tyrosine biosynthetic process"/>
    <property type="evidence" value="ECO:0007669"/>
    <property type="project" value="InterPro"/>
</dbReference>
<dbReference type="InterPro" id="IPR036291">
    <property type="entry name" value="NAD(P)-bd_dom_sf"/>
</dbReference>
<dbReference type="Pfam" id="PF02153">
    <property type="entry name" value="PDH_N"/>
    <property type="match status" value="1"/>
</dbReference>
<protein>
    <submittedName>
        <fullName evidence="4">Prephenate dehydrogenase</fullName>
    </submittedName>
</protein>
<comment type="similarity">
    <text evidence="1">Belongs to the prephenate/arogenate dehydrogenase family.</text>
</comment>
<dbReference type="InterPro" id="IPR003099">
    <property type="entry name" value="Prephen_DH"/>
</dbReference>
<proteinExistence type="inferred from homology"/>
<dbReference type="InterPro" id="IPR046825">
    <property type="entry name" value="PDH_C"/>
</dbReference>
<feature type="domain" description="Prephenate/arogenate dehydrogenase" evidence="3">
    <location>
        <begin position="2"/>
        <end position="283"/>
    </location>
</feature>
<accession>A0A542U9X1</accession>
<dbReference type="GO" id="GO:0004665">
    <property type="term" value="F:prephenate dehydrogenase (NADP+) activity"/>
    <property type="evidence" value="ECO:0007669"/>
    <property type="project" value="InterPro"/>
</dbReference>
<dbReference type="PANTHER" id="PTHR21363:SF0">
    <property type="entry name" value="PREPHENATE DEHYDROGENASE [NADP(+)]"/>
    <property type="match status" value="1"/>
</dbReference>
<dbReference type="PANTHER" id="PTHR21363">
    <property type="entry name" value="PREPHENATE DEHYDROGENASE"/>
    <property type="match status" value="1"/>
</dbReference>
<name>A0A542U9X1_9ACTN</name>
<dbReference type="InterPro" id="IPR008927">
    <property type="entry name" value="6-PGluconate_DH-like_C_sf"/>
</dbReference>